<keyword evidence="3 6" id="KW-0812">Transmembrane</keyword>
<dbReference type="Proteomes" id="UP000184185">
    <property type="component" value="Unassembled WGS sequence"/>
</dbReference>
<evidence type="ECO:0000256" key="4">
    <source>
        <dbReference type="ARBA" id="ARBA00022989"/>
    </source>
</evidence>
<keyword evidence="5 6" id="KW-0472">Membrane</keyword>
<evidence type="ECO:0000256" key="5">
    <source>
        <dbReference type="ARBA" id="ARBA00023136"/>
    </source>
</evidence>
<dbReference type="GO" id="GO:0005886">
    <property type="term" value="C:plasma membrane"/>
    <property type="evidence" value="ECO:0007669"/>
    <property type="project" value="UniProtKB-SubCell"/>
</dbReference>
<accession>A0A1M6AAD2</accession>
<protein>
    <submittedName>
        <fullName evidence="7">Uncharacterized membrane-anchored protein YitT, contains DUF161 and DUF2179 domains</fullName>
    </submittedName>
</protein>
<evidence type="ECO:0000256" key="1">
    <source>
        <dbReference type="ARBA" id="ARBA00004651"/>
    </source>
</evidence>
<dbReference type="PANTHER" id="PTHR33545">
    <property type="entry name" value="UPF0750 MEMBRANE PROTEIN YITT-RELATED"/>
    <property type="match status" value="1"/>
</dbReference>
<proteinExistence type="predicted"/>
<organism evidence="7 8">
    <name type="scientific">Pseudobutyrivibrio xylanivorans DSM 14809</name>
    <dbReference type="NCBI Taxonomy" id="1123012"/>
    <lineage>
        <taxon>Bacteria</taxon>
        <taxon>Bacillati</taxon>
        <taxon>Bacillota</taxon>
        <taxon>Clostridia</taxon>
        <taxon>Lachnospirales</taxon>
        <taxon>Lachnospiraceae</taxon>
        <taxon>Pseudobutyrivibrio</taxon>
    </lineage>
</organism>
<dbReference type="PANTHER" id="PTHR33545:SF3">
    <property type="entry name" value="UPF0750 MEMBRANE PROTEIN YQFU"/>
    <property type="match status" value="1"/>
</dbReference>
<comment type="subcellular location">
    <subcellularLocation>
        <location evidence="1">Cell membrane</location>
        <topology evidence="1">Multi-pass membrane protein</topology>
    </subcellularLocation>
</comment>
<evidence type="ECO:0000256" key="6">
    <source>
        <dbReference type="SAM" id="Phobius"/>
    </source>
</evidence>
<dbReference type="EMBL" id="FQYQ01000001">
    <property type="protein sequence ID" value="SHI33421.1"/>
    <property type="molecule type" value="Genomic_DNA"/>
</dbReference>
<feature type="transmembrane region" description="Helical" evidence="6">
    <location>
        <begin position="41"/>
        <end position="69"/>
    </location>
</feature>
<dbReference type="AlphaFoldDB" id="A0A1M6AAD2"/>
<keyword evidence="4 6" id="KW-1133">Transmembrane helix</keyword>
<feature type="transmembrane region" description="Helical" evidence="6">
    <location>
        <begin position="7"/>
        <end position="29"/>
    </location>
</feature>
<dbReference type="PIRSF" id="PIRSF006483">
    <property type="entry name" value="Membrane_protein_YitT"/>
    <property type="match status" value="1"/>
</dbReference>
<sequence length="277" mass="29829">MKKTQGIIQYIFIIVGAVMASFSVALILLPNDAIDYGTAGVAIIISKLTGLSLSLCVAVVFIPFILAGFVVLGKKFTIKAAVGSLCYTLGLYFFEEIPFELNTEHFLAVAFGGAILGAGLSLILRNGGCIDGSEILANIIVKKLSDKTGRNYSMTPVLLIFNALVYATVFAVIDVTAALLSLLVYVVATAIIDHYTDHFEAIKQVTIITQDPDNIIADIKKQLNKTCTIMDSRGAIAGENNTLICYISYFELPVMKDIISSHPGSFSTVSTIDEILR</sequence>
<dbReference type="RefSeq" id="WP_072911096.1">
    <property type="nucleotide sequence ID" value="NZ_FQYQ01000001.1"/>
</dbReference>
<feature type="transmembrane region" description="Helical" evidence="6">
    <location>
        <begin position="157"/>
        <end position="188"/>
    </location>
</feature>
<keyword evidence="2" id="KW-1003">Cell membrane</keyword>
<evidence type="ECO:0000313" key="7">
    <source>
        <dbReference type="EMBL" id="SHI33421.1"/>
    </source>
</evidence>
<feature type="transmembrane region" description="Helical" evidence="6">
    <location>
        <begin position="106"/>
        <end position="124"/>
    </location>
</feature>
<gene>
    <name evidence="7" type="ORF">SAMN02745725_00166</name>
</gene>
<dbReference type="InterPro" id="IPR003740">
    <property type="entry name" value="YitT"/>
</dbReference>
<keyword evidence="8" id="KW-1185">Reference proteome</keyword>
<dbReference type="InterPro" id="IPR015867">
    <property type="entry name" value="N-reg_PII/ATP_PRibTrfase_C"/>
</dbReference>
<evidence type="ECO:0000313" key="8">
    <source>
        <dbReference type="Proteomes" id="UP000184185"/>
    </source>
</evidence>
<dbReference type="Pfam" id="PF02588">
    <property type="entry name" value="YitT_membrane"/>
    <property type="match status" value="1"/>
</dbReference>
<dbReference type="Gene3D" id="3.30.70.120">
    <property type="match status" value="1"/>
</dbReference>
<feature type="transmembrane region" description="Helical" evidence="6">
    <location>
        <begin position="76"/>
        <end position="94"/>
    </location>
</feature>
<dbReference type="OrthoDB" id="9779786at2"/>
<evidence type="ECO:0000256" key="2">
    <source>
        <dbReference type="ARBA" id="ARBA00022475"/>
    </source>
</evidence>
<evidence type="ECO:0000256" key="3">
    <source>
        <dbReference type="ARBA" id="ARBA00022692"/>
    </source>
</evidence>
<name>A0A1M6AAD2_PSEXY</name>
<dbReference type="InterPro" id="IPR051461">
    <property type="entry name" value="UPF0750_membrane"/>
</dbReference>
<reference evidence="7 8" key="1">
    <citation type="submission" date="2016-11" db="EMBL/GenBank/DDBJ databases">
        <authorList>
            <person name="Jaros S."/>
            <person name="Januszkiewicz K."/>
            <person name="Wedrychowicz H."/>
        </authorList>
    </citation>
    <scope>NUCLEOTIDE SEQUENCE [LARGE SCALE GENOMIC DNA]</scope>
    <source>
        <strain evidence="7 8">DSM 14809</strain>
    </source>
</reference>